<proteinExistence type="predicted"/>
<dbReference type="RefSeq" id="WP_234983963.1">
    <property type="nucleotide sequence ID" value="NZ_FUWM01000033.1"/>
</dbReference>
<evidence type="ECO:0000256" key="5">
    <source>
        <dbReference type="ARBA" id="ARBA00022723"/>
    </source>
</evidence>
<sequence length="113" mass="13151">MRKNNDDNQDTTNTNKSKVKRMSLEDKLYLDRFKPDSESHLTVINRDFCINECDEKPCTFICPARVYEWDEEEEIIKVAYEGCVECGTCRYGCPDNINWSNPRGGYGIAYKFG</sequence>
<dbReference type="PROSITE" id="PS00198">
    <property type="entry name" value="4FE4S_FER_1"/>
    <property type="match status" value="1"/>
</dbReference>
<evidence type="ECO:0000256" key="8">
    <source>
        <dbReference type="ARBA" id="ARBA00023014"/>
    </source>
</evidence>
<keyword evidence="5" id="KW-0479">Metal-binding</keyword>
<dbReference type="EMBL" id="FUWM01000033">
    <property type="protein sequence ID" value="SKA07776.1"/>
    <property type="molecule type" value="Genomic_DNA"/>
</dbReference>
<dbReference type="GO" id="GO:0005506">
    <property type="term" value="F:iron ion binding"/>
    <property type="evidence" value="ECO:0007669"/>
    <property type="project" value="InterPro"/>
</dbReference>
<keyword evidence="4" id="KW-0813">Transport</keyword>
<evidence type="ECO:0000256" key="7">
    <source>
        <dbReference type="ARBA" id="ARBA00023004"/>
    </source>
</evidence>
<evidence type="ECO:0000256" key="9">
    <source>
        <dbReference type="ARBA" id="ARBA00023231"/>
    </source>
</evidence>
<keyword evidence="9" id="KW-0535">Nitrogen fixation</keyword>
<comment type="similarity">
    <text evidence="2">To ferredoxins from P.putida and C.tartarivorum, ferredoxin I from A.vinelandii, ferredoxin II from D.desulfuricans.</text>
</comment>
<evidence type="ECO:0000256" key="2">
    <source>
        <dbReference type="ARBA" id="ARBA00009192"/>
    </source>
</evidence>
<dbReference type="GO" id="GO:0051536">
    <property type="term" value="F:iron-sulfur cluster binding"/>
    <property type="evidence" value="ECO:0007669"/>
    <property type="project" value="UniProtKB-KW"/>
</dbReference>
<evidence type="ECO:0000313" key="12">
    <source>
        <dbReference type="Proteomes" id="UP000190625"/>
    </source>
</evidence>
<evidence type="ECO:0000256" key="1">
    <source>
        <dbReference type="ARBA" id="ARBA00003208"/>
    </source>
</evidence>
<dbReference type="STRING" id="142842.SAMN02745118_02715"/>
<dbReference type="PANTHER" id="PTHR43082">
    <property type="entry name" value="FERREDOXIN-LIKE"/>
    <property type="match status" value="1"/>
</dbReference>
<evidence type="ECO:0000313" key="11">
    <source>
        <dbReference type="EMBL" id="SKA07776.1"/>
    </source>
</evidence>
<feature type="domain" description="4Fe-4S ferredoxin-type" evidence="10">
    <location>
        <begin position="74"/>
        <end position="102"/>
    </location>
</feature>
<keyword evidence="12" id="KW-1185">Reference proteome</keyword>
<accession>A0A1T4QVV2</accession>
<dbReference type="InterPro" id="IPR012206">
    <property type="entry name" value="Fd_FixX"/>
</dbReference>
<evidence type="ECO:0000256" key="4">
    <source>
        <dbReference type="ARBA" id="ARBA00022448"/>
    </source>
</evidence>
<keyword evidence="8" id="KW-0411">Iron-sulfur</keyword>
<feature type="domain" description="4Fe-4S ferredoxin-type" evidence="10">
    <location>
        <begin position="40"/>
        <end position="72"/>
    </location>
</feature>
<keyword evidence="7" id="KW-0408">Iron</keyword>
<dbReference type="Pfam" id="PF05187">
    <property type="entry name" value="Fer4_ETF_QO"/>
    <property type="match status" value="1"/>
</dbReference>
<dbReference type="PANTHER" id="PTHR43082:SF3">
    <property type="entry name" value="FERREDOXIN-LIKE PROTEIN YDIT"/>
    <property type="match status" value="1"/>
</dbReference>
<protein>
    <recommendedName>
        <fullName evidence="3">Ferredoxin-like protein</fullName>
    </recommendedName>
</protein>
<dbReference type="InterPro" id="IPR007859">
    <property type="entry name" value="ETF-QO/FixX_C"/>
</dbReference>
<dbReference type="AlphaFoldDB" id="A0A1T4QVV2"/>
<dbReference type="Gene3D" id="3.30.70.20">
    <property type="match status" value="1"/>
</dbReference>
<dbReference type="Proteomes" id="UP000190625">
    <property type="component" value="Unassembled WGS sequence"/>
</dbReference>
<evidence type="ECO:0000259" key="10">
    <source>
        <dbReference type="PROSITE" id="PS51379"/>
    </source>
</evidence>
<name>A0A1T4QVV2_9FIRM</name>
<keyword evidence="6" id="KW-0249">Electron transport</keyword>
<comment type="function">
    <text evidence="1">Could be a 3Fe-4S cluster-containing protein.</text>
</comment>
<dbReference type="PIRSF" id="PIRSF036548">
    <property type="entry name" value="Fdx_FixX"/>
    <property type="match status" value="1"/>
</dbReference>
<organism evidence="11 12">
    <name type="scientific">Selenihalanaerobacter shriftii</name>
    <dbReference type="NCBI Taxonomy" id="142842"/>
    <lineage>
        <taxon>Bacteria</taxon>
        <taxon>Bacillati</taxon>
        <taxon>Bacillota</taxon>
        <taxon>Clostridia</taxon>
        <taxon>Halanaerobiales</taxon>
        <taxon>Halobacteroidaceae</taxon>
        <taxon>Selenihalanaerobacter</taxon>
    </lineage>
</organism>
<reference evidence="12" key="1">
    <citation type="submission" date="2017-02" db="EMBL/GenBank/DDBJ databases">
        <authorList>
            <person name="Varghese N."/>
            <person name="Submissions S."/>
        </authorList>
    </citation>
    <scope>NUCLEOTIDE SEQUENCE [LARGE SCALE GENOMIC DNA]</scope>
    <source>
        <strain evidence="12">ATCC BAA-73</strain>
    </source>
</reference>
<dbReference type="InterPro" id="IPR017896">
    <property type="entry name" value="4Fe4S_Fe-S-bd"/>
</dbReference>
<dbReference type="PROSITE" id="PS51379">
    <property type="entry name" value="4FE4S_FER_2"/>
    <property type="match status" value="2"/>
</dbReference>
<dbReference type="InterPro" id="IPR017900">
    <property type="entry name" value="4Fe4S_Fe_S_CS"/>
</dbReference>
<evidence type="ECO:0000256" key="3">
    <source>
        <dbReference type="ARBA" id="ARBA00020378"/>
    </source>
</evidence>
<gene>
    <name evidence="11" type="ORF">SAMN02745118_02715</name>
</gene>
<dbReference type="SUPFAM" id="SSF54862">
    <property type="entry name" value="4Fe-4S ferredoxins"/>
    <property type="match status" value="1"/>
</dbReference>
<evidence type="ECO:0000256" key="6">
    <source>
        <dbReference type="ARBA" id="ARBA00022982"/>
    </source>
</evidence>